<dbReference type="PANTHER" id="PTHR28221:SF2">
    <property type="entry name" value="RNA POLYMERASE I-SPECIFIC TRANSCRIPTION INITIATION FACTOR RRN6"/>
    <property type="match status" value="1"/>
</dbReference>
<evidence type="ECO:0000256" key="1">
    <source>
        <dbReference type="SAM" id="MobiDB-lite"/>
    </source>
</evidence>
<dbReference type="GO" id="GO:0001163">
    <property type="term" value="F:RNA polymerase I transcription regulatory region sequence-specific DNA binding"/>
    <property type="evidence" value="ECO:0007669"/>
    <property type="project" value="TreeGrafter"/>
</dbReference>
<evidence type="ECO:0000313" key="4">
    <source>
        <dbReference type="EMBL" id="ODV87237.1"/>
    </source>
</evidence>
<dbReference type="InterPro" id="IPR048535">
    <property type="entry name" value="RRN6_beta-prop"/>
</dbReference>
<sequence>MWPCESKRGVHLSYGIPGTAVLTDASEVSNQPSSGLLQFPQKRVALPKYIYPVPTSFTVLIPGKDINEELIANVRSKMSVQTYKPMKTSNEGDEFFVPSEILKEGTSAKDDCLSSRAVDPVIDRLFGTMFLKKVGPYGGYARIVIGVAAENVITVSLLGTSSNSENVTSAPSLTFTEAVVLPDRIKHISTTESQPEEMKSSARGTFAVLTDSAVHVMQVSIDNGFHLKVVRKAVISTSELAGQPFSHVAFNPWEPRKLIVVDIKGNFSLFSIAKNARQKEPYKKLDFPISSFYDPADLSRFKKVVWGKDPSTLYLMSRLSIHRMSLVRQSLKGIVVAGAWSKLLDISKPFAQSQYVFLLTTLEITMIDLSKGFKNVLSWKHHLDDSDLTLSLNLVHITSTSSPDKFICMINSKVRNFALVVEFSFDSASRPIVVNDPYYFIPHPKQAAVSSLVFSLASSKNDLLFACYQVTKNREVSTTLLRVDENYNFEVPNEVRTETSDIDDRSKPTDTGLFAQIYFKLMESEREDPTEAGTSSQLLSQEANNIQQLADNLSTALNGSMKDRQQFFNSLFSRSYTAPLVESTDEIQSMIGQLMEYYSSFPNGFKFTELSKSVLSDVAQLNVIEDFEGFSIFEKLRSFFERLEPYKSSGENISGYIARDLGLSLISVCKKNTDMYDDETSFANLTEDLAPDLKELVSHWSDNEDVNLEDTPYSSSRFDSNGIASQFSLPMVTSTQPKSSLPSSRKRQKTGLQQSGFAAAARLNSSSQFKASTKPLVKAGTQPNATTNSLNSSQASSTSQIAFSQTERGTHASKKPMKKKARGGFR</sequence>
<accession>A0A1E4T646</accession>
<keyword evidence="5" id="KW-1185">Reference proteome</keyword>
<dbReference type="PANTHER" id="PTHR28221">
    <property type="entry name" value="RNA POLYMERASE I-SPECIFIC TRANSCRIPTION INITIATION FACTOR RRN6"/>
    <property type="match status" value="1"/>
</dbReference>
<dbReference type="Pfam" id="PF20639">
    <property type="entry name" value="Rrn6_K-rich"/>
    <property type="match status" value="1"/>
</dbReference>
<evidence type="ECO:0000259" key="3">
    <source>
        <dbReference type="Pfam" id="PF20639"/>
    </source>
</evidence>
<proteinExistence type="predicted"/>
<dbReference type="OrthoDB" id="4090074at2759"/>
<organism evidence="4 5">
    <name type="scientific">[Candida] arabinofermentans NRRL YB-2248</name>
    <dbReference type="NCBI Taxonomy" id="983967"/>
    <lineage>
        <taxon>Eukaryota</taxon>
        <taxon>Fungi</taxon>
        <taxon>Dikarya</taxon>
        <taxon>Ascomycota</taxon>
        <taxon>Saccharomycotina</taxon>
        <taxon>Pichiomycetes</taxon>
        <taxon>Pichiales</taxon>
        <taxon>Pichiaceae</taxon>
        <taxon>Ogataea</taxon>
        <taxon>Ogataea/Candida clade</taxon>
    </lineage>
</organism>
<dbReference type="GO" id="GO:0042790">
    <property type="term" value="P:nucleolar large rRNA transcription by RNA polymerase I"/>
    <property type="evidence" value="ECO:0007669"/>
    <property type="project" value="TreeGrafter"/>
</dbReference>
<dbReference type="EMBL" id="KV453848">
    <property type="protein sequence ID" value="ODV87237.1"/>
    <property type="molecule type" value="Genomic_DNA"/>
</dbReference>
<dbReference type="InterPro" id="IPR048536">
    <property type="entry name" value="Rrn6_K-rich"/>
</dbReference>
<evidence type="ECO:0000313" key="5">
    <source>
        <dbReference type="Proteomes" id="UP000094801"/>
    </source>
</evidence>
<dbReference type="Proteomes" id="UP000094801">
    <property type="component" value="Unassembled WGS sequence"/>
</dbReference>
<feature type="compositionally biased region" description="Polar residues" evidence="1">
    <location>
        <begin position="729"/>
        <end position="743"/>
    </location>
</feature>
<dbReference type="GO" id="GO:0001179">
    <property type="term" value="F:RNA polymerase I general transcription initiation factor binding"/>
    <property type="evidence" value="ECO:0007669"/>
    <property type="project" value="TreeGrafter"/>
</dbReference>
<evidence type="ECO:0000259" key="2">
    <source>
        <dbReference type="Pfam" id="PF10214"/>
    </source>
</evidence>
<gene>
    <name evidence="4" type="ORF">CANARDRAFT_5789</name>
</gene>
<feature type="region of interest" description="Disordered" evidence="1">
    <location>
        <begin position="729"/>
        <end position="826"/>
    </location>
</feature>
<dbReference type="GO" id="GO:0070860">
    <property type="term" value="C:RNA polymerase I core factor complex"/>
    <property type="evidence" value="ECO:0007669"/>
    <property type="project" value="TreeGrafter"/>
</dbReference>
<name>A0A1E4T646_9ASCO</name>
<dbReference type="Pfam" id="PF10214">
    <property type="entry name" value="Rrn6_beta-prop"/>
    <property type="match status" value="1"/>
</dbReference>
<dbReference type="AlphaFoldDB" id="A0A1E4T646"/>
<feature type="domain" description="RRN6 K-rich C-terminal" evidence="3">
    <location>
        <begin position="694"/>
        <end position="825"/>
    </location>
</feature>
<evidence type="ECO:0008006" key="6">
    <source>
        <dbReference type="Google" id="ProtNLM"/>
    </source>
</evidence>
<dbReference type="InterPro" id="IPR019350">
    <property type="entry name" value="RNA_pol_I-sp_TIF_RRN6-like"/>
</dbReference>
<feature type="compositionally biased region" description="Basic residues" evidence="1">
    <location>
        <begin position="811"/>
        <end position="826"/>
    </location>
</feature>
<protein>
    <recommendedName>
        <fullName evidence="6">RNA polymerase I-specific transcription initiation factor RRN6-like protein</fullName>
    </recommendedName>
</protein>
<reference evidence="5" key="1">
    <citation type="submission" date="2016-04" db="EMBL/GenBank/DDBJ databases">
        <title>Comparative genomics of biotechnologically important yeasts.</title>
        <authorList>
            <consortium name="DOE Joint Genome Institute"/>
            <person name="Riley R."/>
            <person name="Haridas S."/>
            <person name="Wolfe K.H."/>
            <person name="Lopes M.R."/>
            <person name="Hittinger C.T."/>
            <person name="Goker M."/>
            <person name="Salamov A."/>
            <person name="Wisecaver J."/>
            <person name="Long T.M."/>
            <person name="Aerts A.L."/>
            <person name="Barry K."/>
            <person name="Choi C."/>
            <person name="Clum A."/>
            <person name="Coughlan A.Y."/>
            <person name="Deshpande S."/>
            <person name="Douglass A.P."/>
            <person name="Hanson S.J."/>
            <person name="Klenk H.-P."/>
            <person name="Labutti K."/>
            <person name="Lapidus A."/>
            <person name="Lindquist E."/>
            <person name="Lipzen A."/>
            <person name="Meier-Kolthoff J.P."/>
            <person name="Ohm R.A."/>
            <person name="Otillar R.P."/>
            <person name="Pangilinan J."/>
            <person name="Peng Y."/>
            <person name="Rokas A."/>
            <person name="Rosa C.A."/>
            <person name="Scheuner C."/>
            <person name="Sibirny A.A."/>
            <person name="Slot J.C."/>
            <person name="Stielow J.B."/>
            <person name="Sun H."/>
            <person name="Kurtzman C.P."/>
            <person name="Blackwell M."/>
            <person name="Grigoriev I.V."/>
            <person name="Jeffries T.W."/>
        </authorList>
    </citation>
    <scope>NUCLEOTIDE SEQUENCE [LARGE SCALE GENOMIC DNA]</scope>
    <source>
        <strain evidence="5">NRRL YB-2248</strain>
    </source>
</reference>
<dbReference type="STRING" id="983967.A0A1E4T646"/>
<feature type="domain" description="RRN6 beta-propeller" evidence="2">
    <location>
        <begin position="179"/>
        <end position="438"/>
    </location>
</feature>
<feature type="compositionally biased region" description="Low complexity" evidence="1">
    <location>
        <begin position="784"/>
        <end position="805"/>
    </location>
</feature>